<evidence type="ECO:0000256" key="1">
    <source>
        <dbReference type="SAM" id="MobiDB-lite"/>
    </source>
</evidence>
<evidence type="ECO:0000313" key="3">
    <source>
        <dbReference type="EMBL" id="MDF0707961.1"/>
    </source>
</evidence>
<dbReference type="PROSITE" id="PS51257">
    <property type="entry name" value="PROKAR_LIPOPROTEIN"/>
    <property type="match status" value="1"/>
</dbReference>
<protein>
    <submittedName>
        <fullName evidence="3">Uncharacterized protein</fullName>
    </submittedName>
</protein>
<dbReference type="EMBL" id="JARFVA010000004">
    <property type="protein sequence ID" value="MDF0707961.1"/>
    <property type="molecule type" value="Genomic_DNA"/>
</dbReference>
<feature type="signal peptide" evidence="2">
    <location>
        <begin position="1"/>
        <end position="21"/>
    </location>
</feature>
<organism evidence="3 4">
    <name type="scientific">Flagellimonas okinawensis</name>
    <dbReference type="NCBI Taxonomy" id="3031324"/>
    <lineage>
        <taxon>Bacteria</taxon>
        <taxon>Pseudomonadati</taxon>
        <taxon>Bacteroidota</taxon>
        <taxon>Flavobacteriia</taxon>
        <taxon>Flavobacteriales</taxon>
        <taxon>Flavobacteriaceae</taxon>
        <taxon>Flagellimonas</taxon>
    </lineage>
</organism>
<accession>A0ABT5XPY9</accession>
<keyword evidence="4" id="KW-1185">Reference proteome</keyword>
<evidence type="ECO:0000313" key="4">
    <source>
        <dbReference type="Proteomes" id="UP001217083"/>
    </source>
</evidence>
<dbReference type="Proteomes" id="UP001217083">
    <property type="component" value="Unassembled WGS sequence"/>
</dbReference>
<proteinExistence type="predicted"/>
<sequence length="57" mass="6284">MKKIHWAIMAVVFNMFLFSCTKENVADTETLYNTVATEGDDENPPPTPPPPPPPPGE</sequence>
<keyword evidence="2" id="KW-0732">Signal</keyword>
<feature type="compositionally biased region" description="Pro residues" evidence="1">
    <location>
        <begin position="44"/>
        <end position="57"/>
    </location>
</feature>
<gene>
    <name evidence="3" type="ORF">PY091_12095</name>
</gene>
<reference evidence="3 4" key="1">
    <citation type="submission" date="2023-03" db="EMBL/GenBank/DDBJ databases">
        <title>Muricauda XX sp. nov. and Muricauda XXX sp. nov., two novel species isolated from Okinawa Trough.</title>
        <authorList>
            <person name="Cao W."/>
            <person name="Deng X."/>
        </authorList>
    </citation>
    <scope>NUCLEOTIDE SEQUENCE [LARGE SCALE GENOMIC DNA]</scope>
    <source>
        <strain evidence="3 4">81s02</strain>
    </source>
</reference>
<name>A0ABT5XPY9_9FLAO</name>
<comment type="caution">
    <text evidence="3">The sequence shown here is derived from an EMBL/GenBank/DDBJ whole genome shotgun (WGS) entry which is preliminary data.</text>
</comment>
<feature type="chain" id="PRO_5046390266" evidence="2">
    <location>
        <begin position="22"/>
        <end position="57"/>
    </location>
</feature>
<feature type="region of interest" description="Disordered" evidence="1">
    <location>
        <begin position="35"/>
        <end position="57"/>
    </location>
</feature>
<evidence type="ECO:0000256" key="2">
    <source>
        <dbReference type="SAM" id="SignalP"/>
    </source>
</evidence>
<dbReference type="RefSeq" id="WP_275649928.1">
    <property type="nucleotide sequence ID" value="NZ_JARFVA010000004.1"/>
</dbReference>